<feature type="region of interest" description="Disordered" evidence="2">
    <location>
        <begin position="229"/>
        <end position="255"/>
    </location>
</feature>
<feature type="compositionally biased region" description="Low complexity" evidence="2">
    <location>
        <begin position="353"/>
        <end position="376"/>
    </location>
</feature>
<dbReference type="Gene3D" id="4.10.60.10">
    <property type="entry name" value="Zinc finger, CCHC-type"/>
    <property type="match status" value="1"/>
</dbReference>
<keyword evidence="1" id="KW-0862">Zinc</keyword>
<keyword evidence="6" id="KW-1185">Reference proteome</keyword>
<dbReference type="InterPro" id="IPR036875">
    <property type="entry name" value="Znf_CCHC_sf"/>
</dbReference>
<dbReference type="InterPro" id="IPR001878">
    <property type="entry name" value="Znf_CCHC"/>
</dbReference>
<keyword evidence="5" id="KW-0548">Nucleotidyltransferase</keyword>
<feature type="domain" description="CCHC-type" evidence="3">
    <location>
        <begin position="291"/>
        <end position="305"/>
    </location>
</feature>
<feature type="region of interest" description="Disordered" evidence="2">
    <location>
        <begin position="1"/>
        <end position="27"/>
    </location>
</feature>
<keyword evidence="5" id="KW-0808">Transferase</keyword>
<dbReference type="PANTHER" id="PTHR24559">
    <property type="entry name" value="TRANSPOSON TY3-I GAG-POL POLYPROTEIN"/>
    <property type="match status" value="1"/>
</dbReference>
<dbReference type="Gene3D" id="3.30.70.270">
    <property type="match status" value="1"/>
</dbReference>
<dbReference type="CDD" id="cd00303">
    <property type="entry name" value="retropepsin_like"/>
    <property type="match status" value="1"/>
</dbReference>
<evidence type="ECO:0000313" key="5">
    <source>
        <dbReference type="EMBL" id="GJT13351.1"/>
    </source>
</evidence>
<comment type="caution">
    <text evidence="5">The sequence shown here is derived from an EMBL/GenBank/DDBJ whole genome shotgun (WGS) entry which is preliminary data.</text>
</comment>
<evidence type="ECO:0000256" key="2">
    <source>
        <dbReference type="SAM" id="MobiDB-lite"/>
    </source>
</evidence>
<evidence type="ECO:0000259" key="4">
    <source>
        <dbReference type="PROSITE" id="PS50878"/>
    </source>
</evidence>
<feature type="region of interest" description="Disordered" evidence="2">
    <location>
        <begin position="298"/>
        <end position="323"/>
    </location>
</feature>
<dbReference type="InterPro" id="IPR000477">
    <property type="entry name" value="RT_dom"/>
</dbReference>
<dbReference type="Gene3D" id="3.10.10.10">
    <property type="entry name" value="HIV Type 1 Reverse Transcriptase, subunit A, domain 1"/>
    <property type="match status" value="1"/>
</dbReference>
<dbReference type="InterPro" id="IPR043502">
    <property type="entry name" value="DNA/RNA_pol_sf"/>
</dbReference>
<dbReference type="GO" id="GO:0003964">
    <property type="term" value="F:RNA-directed DNA polymerase activity"/>
    <property type="evidence" value="ECO:0007669"/>
    <property type="project" value="UniProtKB-KW"/>
</dbReference>
<dbReference type="SUPFAM" id="SSF56672">
    <property type="entry name" value="DNA/RNA polymerases"/>
    <property type="match status" value="1"/>
</dbReference>
<keyword evidence="1" id="KW-0863">Zinc-finger</keyword>
<evidence type="ECO:0000259" key="3">
    <source>
        <dbReference type="PROSITE" id="PS50158"/>
    </source>
</evidence>
<dbReference type="SUPFAM" id="SSF57756">
    <property type="entry name" value="Retrovirus zinc finger-like domains"/>
    <property type="match status" value="2"/>
</dbReference>
<dbReference type="PROSITE" id="PS50158">
    <property type="entry name" value="ZF_CCHC"/>
    <property type="match status" value="2"/>
</dbReference>
<evidence type="ECO:0000256" key="1">
    <source>
        <dbReference type="PROSITE-ProRule" id="PRU00047"/>
    </source>
</evidence>
<dbReference type="Pfam" id="PF08284">
    <property type="entry name" value="RVP_2"/>
    <property type="match status" value="1"/>
</dbReference>
<feature type="compositionally biased region" description="Polar residues" evidence="2">
    <location>
        <begin position="9"/>
        <end position="27"/>
    </location>
</feature>
<organism evidence="5 6">
    <name type="scientific">Tanacetum coccineum</name>
    <dbReference type="NCBI Taxonomy" id="301880"/>
    <lineage>
        <taxon>Eukaryota</taxon>
        <taxon>Viridiplantae</taxon>
        <taxon>Streptophyta</taxon>
        <taxon>Embryophyta</taxon>
        <taxon>Tracheophyta</taxon>
        <taxon>Spermatophyta</taxon>
        <taxon>Magnoliopsida</taxon>
        <taxon>eudicotyledons</taxon>
        <taxon>Gunneridae</taxon>
        <taxon>Pentapetalae</taxon>
        <taxon>asterids</taxon>
        <taxon>campanulids</taxon>
        <taxon>Asterales</taxon>
        <taxon>Asteraceae</taxon>
        <taxon>Asteroideae</taxon>
        <taxon>Anthemideae</taxon>
        <taxon>Anthemidinae</taxon>
        <taxon>Tanacetum</taxon>
    </lineage>
</organism>
<name>A0ABQ5BI94_9ASTR</name>
<reference evidence="5" key="1">
    <citation type="journal article" date="2022" name="Int. J. Mol. Sci.">
        <title>Draft Genome of Tanacetum Coccineum: Genomic Comparison of Closely Related Tanacetum-Family Plants.</title>
        <authorList>
            <person name="Yamashiro T."/>
            <person name="Shiraishi A."/>
            <person name="Nakayama K."/>
            <person name="Satake H."/>
        </authorList>
    </citation>
    <scope>NUCLEOTIDE SEQUENCE</scope>
</reference>
<reference evidence="5" key="2">
    <citation type="submission" date="2022-01" db="EMBL/GenBank/DDBJ databases">
        <authorList>
            <person name="Yamashiro T."/>
            <person name="Shiraishi A."/>
            <person name="Satake H."/>
            <person name="Nakayama K."/>
        </authorList>
    </citation>
    <scope>NUCLEOTIDE SEQUENCE</scope>
</reference>
<accession>A0ABQ5BI94</accession>
<proteinExistence type="predicted"/>
<dbReference type="SMART" id="SM00343">
    <property type="entry name" value="ZnF_C2HC"/>
    <property type="match status" value="2"/>
</dbReference>
<dbReference type="InterPro" id="IPR053134">
    <property type="entry name" value="RNA-dir_DNA_polymerase"/>
</dbReference>
<sequence length="902" mass="101985">MAPGRRPTIRQNPLVNRSTNRNNVDINSGIDTQKLDQLIATRVAEELAAAAEFRAVMHENFHGTEGAVGLTRWFEKLESQFGISNVAEGDRVKFASSTLLDGALTWWNVYVRSVTLDTAHATPWSDFKAMFIWKYCPRNEVKQMENELWNLKVKGTNLTAYNQRFQELILLCPEMVPNTDRLLERYIEGLPLNIKGNVTSSKPVDLHEAIEMAQGLMYQVVQELGENSGDKRKWNGNHYNPNNTNNTSNLNPNKRPETARVFTAGQGSYAGKLPYCGKCGRHHTDACPPTCHNCGRAGHKAKDCRAPPRPASQRGPGSQGGQGSDVTCFGCGEKGHYKNKCPNNGSQGGGNQIRGNQQNPQNNQRQNQGNPKGNNQASTSTQGGRRAPGRVYSLCAEAAVKDNNVVNGTFLINNVYASVLFDTGADRSFVSYAFSKYIDIPPTTLDTNYSVELADGKSLTTNTILRGCTLNLQNHLFKIDLLPIELGSFDVIVGMDWMAEHRTEVVCYEKYIRVPYRNDMLIIQGKRSGIKSESRLEVISSIRTQKYIDQGCQVFLIQMMKEEETEIPERRIEDVPVVRDFPEVFPEDLPGLPPTHQVEFHIKLIPRVAPVARAPYRLVPAEMKELAEQLKELFDKGFIRPSSSQWGAPILFVKKKDGSFRMCIDYRKLNKLTVKNRYPLPRIDDLFDQLQGSSIYLKIDLRSGYHQLRVREEDIPKTAFRTRYGYYEFRVMPFGLTNAPAVFMDLMNRVCKPYLDKFVIVFIDDILIYTRNKKEHEEHLKTILELLKKEELGIHVDPTKIEAVKNWTSLTTPSKIRQFLGLAEPPDVEISLIIESDAPVMNNFDNENECFDPGGDEIDVEDDDSFTFVIRTFLPFLTYPVDSPFLCSFGNEDTIFDPGIST</sequence>
<protein>
    <submittedName>
        <fullName evidence="5">Reverse transcriptase domain-containing protein</fullName>
    </submittedName>
</protein>
<dbReference type="Gene3D" id="2.40.70.10">
    <property type="entry name" value="Acid Proteases"/>
    <property type="match status" value="1"/>
</dbReference>
<dbReference type="InterPro" id="IPR021109">
    <property type="entry name" value="Peptidase_aspartic_dom_sf"/>
</dbReference>
<dbReference type="SUPFAM" id="SSF50630">
    <property type="entry name" value="Acid proteases"/>
    <property type="match status" value="1"/>
</dbReference>
<feature type="region of interest" description="Disordered" evidence="2">
    <location>
        <begin position="342"/>
        <end position="387"/>
    </location>
</feature>
<dbReference type="Pfam" id="PF00078">
    <property type="entry name" value="RVT_1"/>
    <property type="match status" value="1"/>
</dbReference>
<dbReference type="CDD" id="cd01647">
    <property type="entry name" value="RT_LTR"/>
    <property type="match status" value="1"/>
</dbReference>
<keyword evidence="1" id="KW-0479">Metal-binding</keyword>
<feature type="domain" description="Reverse transcriptase" evidence="4">
    <location>
        <begin position="634"/>
        <end position="824"/>
    </location>
</feature>
<gene>
    <name evidence="5" type="ORF">Tco_0860393</name>
</gene>
<dbReference type="Pfam" id="PF00098">
    <property type="entry name" value="zf-CCHC"/>
    <property type="match status" value="1"/>
</dbReference>
<dbReference type="Pfam" id="PF19259">
    <property type="entry name" value="Ty3_capsid"/>
    <property type="match status" value="1"/>
</dbReference>
<feature type="domain" description="CCHC-type" evidence="3">
    <location>
        <begin position="328"/>
        <end position="343"/>
    </location>
</feature>
<dbReference type="InterPro" id="IPR043128">
    <property type="entry name" value="Rev_trsase/Diguanyl_cyclase"/>
</dbReference>
<dbReference type="PANTHER" id="PTHR24559:SF427">
    <property type="entry name" value="RNA-DIRECTED DNA POLYMERASE"/>
    <property type="match status" value="1"/>
</dbReference>
<evidence type="ECO:0000313" key="6">
    <source>
        <dbReference type="Proteomes" id="UP001151760"/>
    </source>
</evidence>
<dbReference type="Proteomes" id="UP001151760">
    <property type="component" value="Unassembled WGS sequence"/>
</dbReference>
<feature type="compositionally biased region" description="Low complexity" evidence="2">
    <location>
        <begin position="236"/>
        <end position="253"/>
    </location>
</feature>
<keyword evidence="5" id="KW-0695">RNA-directed DNA polymerase</keyword>
<dbReference type="PROSITE" id="PS50878">
    <property type="entry name" value="RT_POL"/>
    <property type="match status" value="1"/>
</dbReference>
<dbReference type="InterPro" id="IPR045358">
    <property type="entry name" value="Ty3_capsid"/>
</dbReference>
<dbReference type="EMBL" id="BQNB010013222">
    <property type="protein sequence ID" value="GJT13351.1"/>
    <property type="molecule type" value="Genomic_DNA"/>
</dbReference>